<evidence type="ECO:0000256" key="1">
    <source>
        <dbReference type="SAM" id="Phobius"/>
    </source>
</evidence>
<keyword evidence="1" id="KW-1133">Transmembrane helix</keyword>
<geneLocation type="plastid" evidence="2"/>
<dbReference type="EMBL" id="LC490351">
    <property type="protein sequence ID" value="BBL86441.1"/>
    <property type="molecule type" value="Genomic_DNA"/>
</dbReference>
<feature type="transmembrane region" description="Helical" evidence="1">
    <location>
        <begin position="211"/>
        <end position="232"/>
    </location>
</feature>
<evidence type="ECO:0000313" key="4">
    <source>
        <dbReference type="EMBL" id="BBL86441.1"/>
    </source>
</evidence>
<sequence>MHIQQRREFAFLILAGLFLGTMGMLNILGVTRFLYLGSIGSIPLIVAVGALPYPLTFLCTDLISEIWGESKAGQLVWIGFIVNCWIILILWLGGISPGLDGFSGFQGLPLADTTSPMPTFYEIRRLAFGSAGASMVAYLTAQFIDVRLFHYWKNLTKGEALWLRNNGSTLISQLVDTTAVVLISHFTAHILPIDVDQPLLPQLGTYIWSGYLFKGLIALADTIPFILMTGWLRCWLEVPGIGAEIPTDDLSIVET</sequence>
<keyword evidence="1" id="KW-0812">Transmembrane</keyword>
<name>A0A1L5YCL5_9EUKA</name>
<dbReference type="PANTHER" id="PTHR34300:SF2">
    <property type="entry name" value="QUEUOSINE PRECURSOR TRANSPORTER-RELATED"/>
    <property type="match status" value="1"/>
</dbReference>
<keyword evidence="2" id="KW-0934">Plastid</keyword>
<feature type="transmembrane region" description="Helical" evidence="1">
    <location>
        <begin position="41"/>
        <end position="63"/>
    </location>
</feature>
<reference evidence="2" key="1">
    <citation type="journal article" date="2017" name="Protist">
        <title>Diversity of the Photosynthetic Paulinella Species, with the Description of Paulinella micropora sp. nov. and the Chromatophore Genome Sequence for strain KR01.</title>
        <authorList>
            <person name="Lhee D."/>
            <person name="Yang E.C."/>
            <person name="Kim J.I."/>
            <person name="Nakayama T."/>
            <person name="Zuccarello G."/>
            <person name="Andersen R.A."/>
            <person name="Yoon H.S."/>
        </authorList>
    </citation>
    <scope>NUCLEOTIDE SEQUENCE</scope>
    <source>
        <strain evidence="3">FK01</strain>
        <strain evidence="2">KR01</strain>
    </source>
</reference>
<dbReference type="EMBL" id="KX897545">
    <property type="protein sequence ID" value="APP88455.1"/>
    <property type="molecule type" value="Genomic_DNA"/>
</dbReference>
<proteinExistence type="inferred from homology"/>
<dbReference type="NCBIfam" id="TIGR00697">
    <property type="entry name" value="queuosine precursor transporter"/>
    <property type="match status" value="1"/>
</dbReference>
<accession>A0A1L5YCL5</accession>
<evidence type="ECO:0000313" key="3">
    <source>
        <dbReference type="EMBL" id="AQX45222.1"/>
    </source>
</evidence>
<dbReference type="PANTHER" id="PTHR34300">
    <property type="entry name" value="QUEUOSINE PRECURSOR TRANSPORTER-RELATED"/>
    <property type="match status" value="1"/>
</dbReference>
<evidence type="ECO:0000313" key="2">
    <source>
        <dbReference type="EMBL" id="APP88455.1"/>
    </source>
</evidence>
<keyword evidence="5" id="KW-1185">Reference proteome</keyword>
<gene>
    <name evidence="4" type="primary">MYN1_Chr_620</name>
    <name evidence="2" type="ORF">PCKR_690</name>
    <name evidence="3" type="ORF">PFK_690</name>
    <name evidence="4" type="ORF">PMYN1_Chma636</name>
</gene>
<dbReference type="AlphaFoldDB" id="A0A1L5YCL5"/>
<feature type="transmembrane region" description="Helical" evidence="1">
    <location>
        <begin position="75"/>
        <end position="95"/>
    </location>
</feature>
<keyword evidence="1" id="KW-0472">Membrane</keyword>
<dbReference type="EMBL" id="KY124271">
    <property type="protein sequence ID" value="AQX45222.1"/>
    <property type="molecule type" value="Genomic_DNA"/>
</dbReference>
<dbReference type="HAMAP" id="MF_02088">
    <property type="entry name" value="Q_prec_transport"/>
    <property type="match status" value="1"/>
</dbReference>
<protein>
    <submittedName>
        <fullName evidence="4">PreQ0 transporter</fullName>
    </submittedName>
</protein>
<reference evidence="4 5" key="2">
    <citation type="submission" date="2019-06" db="EMBL/GenBank/DDBJ databases">
        <title>A hidden player of endosymbiotic evolution: DNA virus triggered massive gene transfer.</title>
        <authorList>
            <person name="Matsuo M."/>
            <person name="Katahata A."/>
            <person name="Tachikawa M."/>
            <person name="Minakuchi Y."/>
            <person name="Noguchi H."/>
            <person name="Toyoda A."/>
            <person name="Fujiyama A."/>
            <person name="Suzuki Y."/>
            <person name="Satoh S."/>
            <person name="Nakayama T."/>
            <person name="Kamikawa R."/>
            <person name="Nomura M."/>
            <person name="Inagaki Y."/>
            <person name="Ishida K."/>
            <person name="Obokata J."/>
        </authorList>
    </citation>
    <scope>NUCLEOTIDE SEQUENCE [LARGE SCALE GENOMIC DNA]</scope>
    <source>
        <strain evidence="4 5">MYN1</strain>
    </source>
</reference>
<feature type="transmembrane region" description="Helical" evidence="1">
    <location>
        <begin position="126"/>
        <end position="149"/>
    </location>
</feature>
<organism evidence="2">
    <name type="scientific">Paulinella micropora</name>
    <dbReference type="NCBI Taxonomy" id="1928728"/>
    <lineage>
        <taxon>Eukaryota</taxon>
        <taxon>Sar</taxon>
        <taxon>Rhizaria</taxon>
        <taxon>Cercozoa</taxon>
        <taxon>Imbricatea</taxon>
        <taxon>Silicofilosea</taxon>
        <taxon>Euglyphida</taxon>
        <taxon>Paulinellidae</taxon>
        <taxon>Paulinella</taxon>
    </lineage>
</organism>
<dbReference type="Pfam" id="PF02592">
    <property type="entry name" value="Vut_1"/>
    <property type="match status" value="1"/>
</dbReference>
<dbReference type="Proteomes" id="UP000503178">
    <property type="component" value="Chromatophore Pltd"/>
</dbReference>
<evidence type="ECO:0000313" key="5">
    <source>
        <dbReference type="Proteomes" id="UP000503178"/>
    </source>
</evidence>
<feature type="transmembrane region" description="Helical" evidence="1">
    <location>
        <begin position="170"/>
        <end position="191"/>
    </location>
</feature>
<dbReference type="InterPro" id="IPR003744">
    <property type="entry name" value="YhhQ"/>
</dbReference>
<feature type="transmembrane region" description="Helical" evidence="1">
    <location>
        <begin position="12"/>
        <end position="35"/>
    </location>
</feature>